<keyword evidence="1" id="KW-1133">Transmembrane helix</keyword>
<accession>A0A6M0SX50</accession>
<gene>
    <name evidence="2" type="ORF">EXM42_03775</name>
</gene>
<feature type="transmembrane region" description="Helical" evidence="1">
    <location>
        <begin position="179"/>
        <end position="197"/>
    </location>
</feature>
<feature type="transmembrane region" description="Helical" evidence="1">
    <location>
        <begin position="102"/>
        <end position="122"/>
    </location>
</feature>
<dbReference type="Proteomes" id="UP000473089">
    <property type="component" value="Unassembled WGS sequence"/>
</dbReference>
<feature type="transmembrane region" description="Helical" evidence="1">
    <location>
        <begin position="143"/>
        <end position="167"/>
    </location>
</feature>
<reference evidence="2 3" key="1">
    <citation type="submission" date="2019-02" db="EMBL/GenBank/DDBJ databases">
        <title>Genome sequencing of Clostridium botulinum clinical isolates.</title>
        <authorList>
            <person name="Brunt J."/>
            <person name="Van Vliet A.H.M."/>
            <person name="Stringer S.C."/>
            <person name="Grant K.A."/>
            <person name="Carter A.C."/>
            <person name="Peck M.W."/>
        </authorList>
    </citation>
    <scope>NUCLEOTIDE SEQUENCE [LARGE SCALE GENOMIC DNA]</scope>
    <source>
        <strain evidence="2 3">R1125/03</strain>
    </source>
</reference>
<feature type="transmembrane region" description="Helical" evidence="1">
    <location>
        <begin position="231"/>
        <end position="250"/>
    </location>
</feature>
<keyword evidence="1" id="KW-0812">Transmembrane</keyword>
<evidence type="ECO:0000313" key="3">
    <source>
        <dbReference type="Proteomes" id="UP000473089"/>
    </source>
</evidence>
<sequence length="268" mass="31676">MKKTREVFDDKEFLDMSNEEMEQFINAFNDYTIEYPAQDEIEQCIENLRVYVPKKKSLSEEFHKLLSRGQIEISYINKLYWILSILIFLITFKLSINMNVNPYKAVMLIGPIPLLLGFIEIFKGKENNMLELELSFKISGRELIVSKIIIIGIFNVILNTVMSLMFFKTGLDIQLLKVNIFWMVPFVWVNFIAFIIAKNIRSCYASLGAISFWILFVSTLFKSKYFVEKIMYMHIGVYIAIAIVGIYLYYRTLKKYMKTEIKNFQYEE</sequence>
<keyword evidence="1" id="KW-0472">Membrane</keyword>
<evidence type="ECO:0000256" key="1">
    <source>
        <dbReference type="SAM" id="Phobius"/>
    </source>
</evidence>
<evidence type="ECO:0000313" key="2">
    <source>
        <dbReference type="EMBL" id="NFA59545.1"/>
    </source>
</evidence>
<dbReference type="EMBL" id="SGJP01000005">
    <property type="protein sequence ID" value="NFA59545.1"/>
    <property type="molecule type" value="Genomic_DNA"/>
</dbReference>
<protein>
    <submittedName>
        <fullName evidence="2">Uncharacterized protein</fullName>
    </submittedName>
</protein>
<organism evidence="2 3">
    <name type="scientific">Clostridium botulinum</name>
    <dbReference type="NCBI Taxonomy" id="1491"/>
    <lineage>
        <taxon>Bacteria</taxon>
        <taxon>Bacillati</taxon>
        <taxon>Bacillota</taxon>
        <taxon>Clostridia</taxon>
        <taxon>Eubacteriales</taxon>
        <taxon>Clostridiaceae</taxon>
        <taxon>Clostridium</taxon>
    </lineage>
</organism>
<proteinExistence type="predicted"/>
<comment type="caution">
    <text evidence="2">The sequence shown here is derived from an EMBL/GenBank/DDBJ whole genome shotgun (WGS) entry which is preliminary data.</text>
</comment>
<name>A0A6M0SX50_CLOBO</name>
<feature type="transmembrane region" description="Helical" evidence="1">
    <location>
        <begin position="204"/>
        <end position="225"/>
    </location>
</feature>
<dbReference type="AlphaFoldDB" id="A0A6M0SX50"/>
<feature type="transmembrane region" description="Helical" evidence="1">
    <location>
        <begin position="79"/>
        <end position="96"/>
    </location>
</feature>